<dbReference type="GO" id="GO:0015232">
    <property type="term" value="F:heme transmembrane transporter activity"/>
    <property type="evidence" value="ECO:0007669"/>
    <property type="project" value="InterPro"/>
</dbReference>
<dbReference type="STRING" id="555088.DealDRAFT_1474"/>
<keyword evidence="6 8" id="KW-1133">Transmembrane helix</keyword>
<dbReference type="eggNOG" id="COG2386">
    <property type="taxonomic scope" value="Bacteria"/>
</dbReference>
<evidence type="ECO:0000313" key="9">
    <source>
        <dbReference type="EMBL" id="EEG77754.1"/>
    </source>
</evidence>
<feature type="transmembrane region" description="Helical" evidence="8">
    <location>
        <begin position="172"/>
        <end position="193"/>
    </location>
</feature>
<dbReference type="Proteomes" id="UP000006443">
    <property type="component" value="Unassembled WGS sequence"/>
</dbReference>
<reference evidence="9 10" key="1">
    <citation type="submission" date="2009-02" db="EMBL/GenBank/DDBJ databases">
        <title>Sequencing of the draft genome and assembly of Dethiobacter alkaliphilus AHT 1.</title>
        <authorList>
            <consortium name="US DOE Joint Genome Institute (JGI-PGF)"/>
            <person name="Lucas S."/>
            <person name="Copeland A."/>
            <person name="Lapidus A."/>
            <person name="Glavina del Rio T."/>
            <person name="Dalin E."/>
            <person name="Tice H."/>
            <person name="Bruce D."/>
            <person name="Goodwin L."/>
            <person name="Pitluck S."/>
            <person name="Larimer F."/>
            <person name="Land M.L."/>
            <person name="Hauser L."/>
            <person name="Muyzer G."/>
        </authorList>
    </citation>
    <scope>NUCLEOTIDE SEQUENCE [LARGE SCALE GENOMIC DNA]</scope>
    <source>
        <strain evidence="9 10">AHT 1</strain>
    </source>
</reference>
<protein>
    <submittedName>
        <fullName evidence="9">Cytochrome c-type biogenesis protein CcmB</fullName>
    </submittedName>
</protein>
<dbReference type="Pfam" id="PF03379">
    <property type="entry name" value="CcmB"/>
    <property type="match status" value="1"/>
</dbReference>
<comment type="similarity">
    <text evidence="2">Belongs to the CcmB/CycW/HelB family.</text>
</comment>
<dbReference type="InterPro" id="IPR003544">
    <property type="entry name" value="Cyt_c_biogenesis_CcmB"/>
</dbReference>
<dbReference type="GO" id="GO:0017004">
    <property type="term" value="P:cytochrome complex assembly"/>
    <property type="evidence" value="ECO:0007669"/>
    <property type="project" value="UniProtKB-KW"/>
</dbReference>
<dbReference type="GO" id="GO:1903607">
    <property type="term" value="P:cytochrome c biosynthetic process"/>
    <property type="evidence" value="ECO:0007669"/>
    <property type="project" value="TreeGrafter"/>
</dbReference>
<keyword evidence="3" id="KW-0813">Transport</keyword>
<evidence type="ECO:0000256" key="8">
    <source>
        <dbReference type="SAM" id="Phobius"/>
    </source>
</evidence>
<feature type="transmembrane region" description="Helical" evidence="8">
    <location>
        <begin position="106"/>
        <end position="130"/>
    </location>
</feature>
<sequence>MIRLFPWLKHGIAVLKKDLRVEFRTRYAYSALVMFAVTTLVTVSFSVGGFLVGDDAINITAALLWIILFFSAMAGLSRTFVQEEESGTVIALKMAAEPEPVLLGKYLFNVFLLLSLTVLILPLYLVMLNISVPLPLGLLATVFLGSVGLAGASTILAAIVSKAGAKGSLMTVLAFPILLPLLFSAINATRVALGGDAPAAIVPDLWMLFFYNGVAIVASLLLFEYVWNE</sequence>
<name>C0GG65_DETAL</name>
<feature type="transmembrane region" description="Helical" evidence="8">
    <location>
        <begin position="57"/>
        <end position="76"/>
    </location>
</feature>
<evidence type="ECO:0000256" key="6">
    <source>
        <dbReference type="ARBA" id="ARBA00022989"/>
    </source>
</evidence>
<evidence type="ECO:0000256" key="5">
    <source>
        <dbReference type="ARBA" id="ARBA00022748"/>
    </source>
</evidence>
<evidence type="ECO:0000313" key="10">
    <source>
        <dbReference type="Proteomes" id="UP000006443"/>
    </source>
</evidence>
<keyword evidence="4 8" id="KW-0812">Transmembrane</keyword>
<dbReference type="RefSeq" id="WP_008516242.1">
    <property type="nucleotide sequence ID" value="NZ_ACJM01000006.1"/>
</dbReference>
<evidence type="ECO:0000256" key="2">
    <source>
        <dbReference type="ARBA" id="ARBA00010544"/>
    </source>
</evidence>
<comment type="subcellular location">
    <subcellularLocation>
        <location evidence="1">Membrane</location>
        <topology evidence="1">Multi-pass membrane protein</topology>
    </subcellularLocation>
</comment>
<proteinExistence type="inferred from homology"/>
<evidence type="ECO:0000256" key="3">
    <source>
        <dbReference type="ARBA" id="ARBA00022448"/>
    </source>
</evidence>
<dbReference type="EMBL" id="ACJM01000006">
    <property type="protein sequence ID" value="EEG77754.1"/>
    <property type="molecule type" value="Genomic_DNA"/>
</dbReference>
<comment type="caution">
    <text evidence="9">The sequence shown here is derived from an EMBL/GenBank/DDBJ whole genome shotgun (WGS) entry which is preliminary data.</text>
</comment>
<dbReference type="GO" id="GO:0005886">
    <property type="term" value="C:plasma membrane"/>
    <property type="evidence" value="ECO:0007669"/>
    <property type="project" value="TreeGrafter"/>
</dbReference>
<evidence type="ECO:0000256" key="4">
    <source>
        <dbReference type="ARBA" id="ARBA00022692"/>
    </source>
</evidence>
<evidence type="ECO:0000256" key="7">
    <source>
        <dbReference type="ARBA" id="ARBA00023136"/>
    </source>
</evidence>
<keyword evidence="7 8" id="KW-0472">Membrane</keyword>
<accession>C0GG65</accession>
<feature type="transmembrane region" description="Helical" evidence="8">
    <location>
        <begin position="205"/>
        <end position="227"/>
    </location>
</feature>
<dbReference type="AlphaFoldDB" id="C0GG65"/>
<keyword evidence="5" id="KW-0201">Cytochrome c-type biogenesis</keyword>
<dbReference type="PANTHER" id="PTHR30070:SF1">
    <property type="entry name" value="CYTOCHROME C BIOGENESIS B-RELATED"/>
    <property type="match status" value="1"/>
</dbReference>
<organism evidence="9 10">
    <name type="scientific">Dethiobacter alkaliphilus AHT 1</name>
    <dbReference type="NCBI Taxonomy" id="555088"/>
    <lineage>
        <taxon>Bacteria</taxon>
        <taxon>Bacillati</taxon>
        <taxon>Bacillota</taxon>
        <taxon>Dethiobacteria</taxon>
        <taxon>Dethiobacterales</taxon>
        <taxon>Dethiobacteraceae</taxon>
        <taxon>Dethiobacter</taxon>
    </lineage>
</organism>
<evidence type="ECO:0000256" key="1">
    <source>
        <dbReference type="ARBA" id="ARBA00004141"/>
    </source>
</evidence>
<feature type="transmembrane region" description="Helical" evidence="8">
    <location>
        <begin position="27"/>
        <end position="51"/>
    </location>
</feature>
<feature type="transmembrane region" description="Helical" evidence="8">
    <location>
        <begin position="136"/>
        <end position="160"/>
    </location>
</feature>
<keyword evidence="10" id="KW-1185">Reference proteome</keyword>
<dbReference type="PANTHER" id="PTHR30070">
    <property type="entry name" value="HEME EXPORTER PROTEIN B"/>
    <property type="match status" value="1"/>
</dbReference>
<gene>
    <name evidence="9" type="ORF">DealDRAFT_1474</name>
</gene>